<feature type="compositionally biased region" description="Pro residues" evidence="1">
    <location>
        <begin position="561"/>
        <end position="571"/>
    </location>
</feature>
<feature type="region of interest" description="Disordered" evidence="1">
    <location>
        <begin position="346"/>
        <end position="475"/>
    </location>
</feature>
<sequence>MSVCTLQIGDRVVLRAEGGAPEAEHALFVPWEIRDGGYFTTAGDARARLNALGITPQVLEDATLAVRAIAYPFARGDVVRQMLPELGPAELFDGYIHHAGGDEPPGYEGLLLDLRALVECLGLGQGAATTLQAFALAGHLSGVPENTPVHLSGLEDSTAGANRGGDVGRVVDVVKAMRELEAPAKAEPTPRRTEDLLELLIEKGLSQERLSRIQQSLNVSSPPTAGPLSEPEAWDIELGLGNGDLSNAIERIETLEKSRGKRPVTVYLRSRASLLLGSEPPRIIAERVESLCATQAFPELSLLAAQAWLAAGEPDRAVPFARAVLLSTQSSRTTRDRADDILVLNGAPPASARSSHAPHHRERGDSLLSPLDMGWDDAKRSSMKIPQASPSNGTKGEAHVKPSQRNIKVASTDRPSARFALALHRKRHAVPRPSSLSRPPPPPITVPSVCSEPPSHELRSRRTRAWASTGAAGGALNGKPYLETVPMVPVAKVITIEARLSQAPAPPSSKKAGRVLASSQEPGSDKSGPATEKTGPASSGPPTEKMNVAEDTSPTGKPVSSRPPPIPQPPKLDPDRTLKLEPSASTPLALVTQRKLLPASPPAPPVIPSRPTPSGPTGLPSTNPAQAMRGASRPAFQSDPPGLVRIPSTLRLPPLKPVPAELAETLSLPPGLHGQIAPIEDELPRTSLETRILFTHMARRLGREYREKYQTNLRTTVEGIEQMQMVLRDRFPDGVIRTREENRFVRRHGAFLSEILARNLEALWVDIAPTEIGYWAMVVPPKTRVWPFGRVLRFLSQGHRERDLVSYYLEVKNRAHRERTP</sequence>
<feature type="compositionally biased region" description="Low complexity" evidence="1">
    <location>
        <begin position="615"/>
        <end position="624"/>
    </location>
</feature>
<feature type="compositionally biased region" description="Pro residues" evidence="1">
    <location>
        <begin position="599"/>
        <end position="614"/>
    </location>
</feature>
<protein>
    <submittedName>
        <fullName evidence="2">Uncharacterized protein</fullName>
    </submittedName>
</protein>
<feature type="region of interest" description="Disordered" evidence="1">
    <location>
        <begin position="503"/>
        <end position="579"/>
    </location>
</feature>
<evidence type="ECO:0000313" key="3">
    <source>
        <dbReference type="Proteomes" id="UP001370348"/>
    </source>
</evidence>
<proteinExistence type="predicted"/>
<dbReference type="Proteomes" id="UP001370348">
    <property type="component" value="Chromosome"/>
</dbReference>
<dbReference type="RefSeq" id="WP_394827064.1">
    <property type="nucleotide sequence ID" value="NZ_CP089984.1"/>
</dbReference>
<feature type="region of interest" description="Disordered" evidence="1">
    <location>
        <begin position="596"/>
        <end position="643"/>
    </location>
</feature>
<keyword evidence="3" id="KW-1185">Reference proteome</keyword>
<evidence type="ECO:0000313" key="2">
    <source>
        <dbReference type="EMBL" id="WXB17430.1"/>
    </source>
</evidence>
<evidence type="ECO:0000256" key="1">
    <source>
        <dbReference type="SAM" id="MobiDB-lite"/>
    </source>
</evidence>
<name>A0ABZ2M6B2_9BACT</name>
<gene>
    <name evidence="2" type="ORF">LZC94_09130</name>
</gene>
<reference evidence="2 3" key="1">
    <citation type="submission" date="2021-12" db="EMBL/GenBank/DDBJ databases">
        <title>Discovery of the Pendulisporaceae a myxobacterial family with distinct sporulation behavior and unique specialized metabolism.</title>
        <authorList>
            <person name="Garcia R."/>
            <person name="Popoff A."/>
            <person name="Bader C.D."/>
            <person name="Loehr J."/>
            <person name="Walesch S."/>
            <person name="Walt C."/>
            <person name="Boldt J."/>
            <person name="Bunk B."/>
            <person name="Haeckl F.J.F.P.J."/>
            <person name="Gunesch A.P."/>
            <person name="Birkelbach J."/>
            <person name="Nuebel U."/>
            <person name="Pietschmann T."/>
            <person name="Bach T."/>
            <person name="Mueller R."/>
        </authorList>
    </citation>
    <scope>NUCLEOTIDE SEQUENCE [LARGE SCALE GENOMIC DNA]</scope>
    <source>
        <strain evidence="2 3">MSr11954</strain>
    </source>
</reference>
<organism evidence="2 3">
    <name type="scientific">Pendulispora albinea</name>
    <dbReference type="NCBI Taxonomy" id="2741071"/>
    <lineage>
        <taxon>Bacteria</taxon>
        <taxon>Pseudomonadati</taxon>
        <taxon>Myxococcota</taxon>
        <taxon>Myxococcia</taxon>
        <taxon>Myxococcales</taxon>
        <taxon>Sorangiineae</taxon>
        <taxon>Pendulisporaceae</taxon>
        <taxon>Pendulispora</taxon>
    </lineage>
</organism>
<dbReference type="EMBL" id="CP089984">
    <property type="protein sequence ID" value="WXB17430.1"/>
    <property type="molecule type" value="Genomic_DNA"/>
</dbReference>
<accession>A0ABZ2M6B2</accession>